<keyword evidence="1" id="KW-0521">NADP</keyword>
<dbReference type="Gene3D" id="3.40.50.720">
    <property type="entry name" value="NAD(P)-binding Rossmann-like Domain"/>
    <property type="match status" value="1"/>
</dbReference>
<dbReference type="InterPro" id="IPR002347">
    <property type="entry name" value="SDR_fam"/>
</dbReference>
<dbReference type="EMBL" id="JAWRVE010000065">
    <property type="protein sequence ID" value="KAL1864862.1"/>
    <property type="molecule type" value="Genomic_DNA"/>
</dbReference>
<evidence type="ECO:0008006" key="4">
    <source>
        <dbReference type="Google" id="ProtNLM"/>
    </source>
</evidence>
<dbReference type="InterPro" id="IPR036291">
    <property type="entry name" value="NAD(P)-bd_dom_sf"/>
</dbReference>
<organism evidence="2 3">
    <name type="scientific">Diaporthe australafricana</name>
    <dbReference type="NCBI Taxonomy" id="127596"/>
    <lineage>
        <taxon>Eukaryota</taxon>
        <taxon>Fungi</taxon>
        <taxon>Dikarya</taxon>
        <taxon>Ascomycota</taxon>
        <taxon>Pezizomycotina</taxon>
        <taxon>Sordariomycetes</taxon>
        <taxon>Sordariomycetidae</taxon>
        <taxon>Diaporthales</taxon>
        <taxon>Diaporthaceae</taxon>
        <taxon>Diaporthe</taxon>
    </lineage>
</organism>
<accession>A0ABR3WN13</accession>
<dbReference type="PRINTS" id="PR00081">
    <property type="entry name" value="GDHRDH"/>
</dbReference>
<protein>
    <recommendedName>
        <fullName evidence="4">Short chain dehydrogenase</fullName>
    </recommendedName>
</protein>
<dbReference type="PROSITE" id="PS00061">
    <property type="entry name" value="ADH_SHORT"/>
    <property type="match status" value="1"/>
</dbReference>
<keyword evidence="3" id="KW-1185">Reference proteome</keyword>
<name>A0ABR3WN13_9PEZI</name>
<reference evidence="2 3" key="1">
    <citation type="journal article" date="2024" name="IMA Fungus">
        <title>IMA Genome - F19 : A genome assembly and annotation guide to empower mycologists, including annotated draft genome sequences of Ceratocystis pirilliformis, Diaporthe australafricana, Fusarium ophioides, Paecilomyces lecythidis, and Sporothrix stenoceras.</title>
        <authorList>
            <person name="Aylward J."/>
            <person name="Wilson A.M."/>
            <person name="Visagie C.M."/>
            <person name="Spraker J."/>
            <person name="Barnes I."/>
            <person name="Buitendag C."/>
            <person name="Ceriani C."/>
            <person name="Del Mar Angel L."/>
            <person name="du Plessis D."/>
            <person name="Fuchs T."/>
            <person name="Gasser K."/>
            <person name="Kramer D."/>
            <person name="Li W."/>
            <person name="Munsamy K."/>
            <person name="Piso A."/>
            <person name="Price J.L."/>
            <person name="Sonnekus B."/>
            <person name="Thomas C."/>
            <person name="van der Nest A."/>
            <person name="van Dijk A."/>
            <person name="van Heerden A."/>
            <person name="van Vuuren N."/>
            <person name="Yilmaz N."/>
            <person name="Duong T.A."/>
            <person name="van der Merwe N.A."/>
            <person name="Wingfield M.J."/>
            <person name="Wingfield B.D."/>
        </authorList>
    </citation>
    <scope>NUCLEOTIDE SEQUENCE [LARGE SCALE GENOMIC DNA]</scope>
    <source>
        <strain evidence="2 3">CMW 18300</strain>
    </source>
</reference>
<dbReference type="PANTHER" id="PTHR45458:SF3">
    <property type="entry name" value="CHAIN DEHYDROGENASE (ATSC), PUTATIVE-RELATED"/>
    <property type="match status" value="1"/>
</dbReference>
<gene>
    <name evidence="2" type="ORF">Daus18300_007429</name>
</gene>
<evidence type="ECO:0000313" key="3">
    <source>
        <dbReference type="Proteomes" id="UP001583177"/>
    </source>
</evidence>
<comment type="caution">
    <text evidence="2">The sequence shown here is derived from an EMBL/GenBank/DDBJ whole genome shotgun (WGS) entry which is preliminary data.</text>
</comment>
<dbReference type="InterPro" id="IPR052184">
    <property type="entry name" value="SDR_enzymes"/>
</dbReference>
<dbReference type="InterPro" id="IPR020904">
    <property type="entry name" value="Sc_DH/Rdtase_CS"/>
</dbReference>
<dbReference type="Pfam" id="PF00106">
    <property type="entry name" value="adh_short"/>
    <property type="match status" value="1"/>
</dbReference>
<evidence type="ECO:0000313" key="2">
    <source>
        <dbReference type="EMBL" id="KAL1864862.1"/>
    </source>
</evidence>
<evidence type="ECO:0000256" key="1">
    <source>
        <dbReference type="ARBA" id="ARBA00022857"/>
    </source>
</evidence>
<sequence>MATYVITGVSKGLGWEFLKQTSNNPENTVVGIVRNKTATDERVAKELSGRSNITILQADLTKFESIKRAAEDSVAFTGGKVDYLIANAGYVPTWDAFDGWDVMGESPAELEKQLNMLIQTNVTGNIHLYNQFMPQILKGQVKKVVVISSGMGDMDFAREYDIHESPLYAISKAGVNMVSAKFSAQYKKDGVLFLSICPGMVDVGHYEGVNLAEHPGVVKMVEKFARYSPTFKGPDTPPDSIKAVLSVVENSSIESGAGGAYLSHFGTKRWI</sequence>
<dbReference type="SUPFAM" id="SSF51735">
    <property type="entry name" value="NAD(P)-binding Rossmann-fold domains"/>
    <property type="match status" value="1"/>
</dbReference>
<proteinExistence type="predicted"/>
<dbReference type="Proteomes" id="UP001583177">
    <property type="component" value="Unassembled WGS sequence"/>
</dbReference>
<dbReference type="PANTHER" id="PTHR45458">
    <property type="entry name" value="SHORT-CHAIN DEHYDROGENASE/REDUCTASE SDR"/>
    <property type="match status" value="1"/>
</dbReference>